<evidence type="ECO:0000313" key="1">
    <source>
        <dbReference type="EMBL" id="SCE64281.1"/>
    </source>
</evidence>
<protein>
    <submittedName>
        <fullName evidence="1">Uncharacterized protein</fullName>
    </submittedName>
</protein>
<dbReference type="EMBL" id="FMCT01000001">
    <property type="protein sequence ID" value="SCE64281.1"/>
    <property type="molecule type" value="Genomic_DNA"/>
</dbReference>
<keyword evidence="2" id="KW-1185">Reference proteome</keyword>
<dbReference type="AlphaFoldDB" id="A0A1C4TXX1"/>
<evidence type="ECO:0000313" key="2">
    <source>
        <dbReference type="Proteomes" id="UP000183585"/>
    </source>
</evidence>
<organism evidence="1 2">
    <name type="scientific">Micromonospora carbonacea</name>
    <dbReference type="NCBI Taxonomy" id="47853"/>
    <lineage>
        <taxon>Bacteria</taxon>
        <taxon>Bacillati</taxon>
        <taxon>Actinomycetota</taxon>
        <taxon>Actinomycetes</taxon>
        <taxon>Micromonosporales</taxon>
        <taxon>Micromonosporaceae</taxon>
        <taxon>Micromonospora</taxon>
    </lineage>
</organism>
<sequence>MKAFTMTYAFVTPGDLIQISATTRRACRILLPGML</sequence>
<reference evidence="2" key="1">
    <citation type="submission" date="2016-06" db="EMBL/GenBank/DDBJ databases">
        <authorList>
            <person name="Varghese N."/>
            <person name="Submissions Spin"/>
        </authorList>
    </citation>
    <scope>NUCLEOTIDE SEQUENCE [LARGE SCALE GENOMIC DNA]</scope>
    <source>
        <strain evidence="2">DSM 43168</strain>
    </source>
</reference>
<proteinExistence type="predicted"/>
<name>A0A1C4TXX1_9ACTN</name>
<gene>
    <name evidence="1" type="ORF">GA0070563_10185</name>
</gene>
<dbReference type="Proteomes" id="UP000183585">
    <property type="component" value="Unassembled WGS sequence"/>
</dbReference>
<accession>A0A1C4TXX1</accession>